<organism evidence="1">
    <name type="scientific">Cucumis melo</name>
    <name type="common">Muskmelon</name>
    <dbReference type="NCBI Taxonomy" id="3656"/>
    <lineage>
        <taxon>Eukaryota</taxon>
        <taxon>Viridiplantae</taxon>
        <taxon>Streptophyta</taxon>
        <taxon>Embryophyta</taxon>
        <taxon>Tracheophyta</taxon>
        <taxon>Spermatophyta</taxon>
        <taxon>Magnoliopsida</taxon>
        <taxon>eudicotyledons</taxon>
        <taxon>Gunneridae</taxon>
        <taxon>Pentapetalae</taxon>
        <taxon>rosids</taxon>
        <taxon>fabids</taxon>
        <taxon>Cucurbitales</taxon>
        <taxon>Cucurbitaceae</taxon>
        <taxon>Benincaseae</taxon>
        <taxon>Cucumis</taxon>
    </lineage>
</organism>
<accession>A0A9I9EDK8</accession>
<dbReference type="EnsemblPlants" id="MELO3C032075.2.1">
    <property type="protein sequence ID" value="MELO3C032075.2.1"/>
    <property type="gene ID" value="MELO3C032075.2"/>
</dbReference>
<evidence type="ECO:0000313" key="1">
    <source>
        <dbReference type="EnsemblPlants" id="MELO3C032075.2.1"/>
    </source>
</evidence>
<sequence>MILGHRYLPPKCRIVVEMPHICNTVEINFLVTSVKSSSTRRQELKRNCFVPVLTTCLLGEYELCSLLRSDDTNILLCR</sequence>
<reference evidence="1" key="1">
    <citation type="submission" date="2023-03" db="UniProtKB">
        <authorList>
            <consortium name="EnsemblPlants"/>
        </authorList>
    </citation>
    <scope>IDENTIFICATION</scope>
</reference>
<proteinExistence type="predicted"/>
<dbReference type="AlphaFoldDB" id="A0A9I9EDK8"/>
<protein>
    <submittedName>
        <fullName evidence="1">Uncharacterized protein</fullName>
    </submittedName>
</protein>
<dbReference type="Gramene" id="MELO3C032075.2.1">
    <property type="protein sequence ID" value="MELO3C032075.2.1"/>
    <property type="gene ID" value="MELO3C032075.2"/>
</dbReference>
<name>A0A9I9EDK8_CUCME</name>